<evidence type="ECO:0000313" key="2">
    <source>
        <dbReference type="EMBL" id="CAE0096581.1"/>
    </source>
</evidence>
<proteinExistence type="predicted"/>
<dbReference type="AlphaFoldDB" id="A0A7S3EPK1"/>
<sequence length="258" mass="27498">MLFYATIPALLHTEFPAVLPSPISRSAGIRSGCVGALKAQLFARVLWGMGLLALLAVFSDPALHPLLDTALWHSKRAYGCSQGVFPPRSLTVRIDELAPCGAGRAGGWDLHSLVLDLVGVMLSVLAILGAAAVMPRHRTSWMEAGERTLSVYAIHLYVLPALEVPFTATVQAAAFFLHPEIAAAVALGGSIVLVRALALPLPVLPWEHCQQGIGHLVACGCKRAGHALARLQSLRGQDISDQTAKEVEPLVSGRRYNL</sequence>
<keyword evidence="1" id="KW-0472">Membrane</keyword>
<name>A0A7S3EPK1_9EUKA</name>
<gene>
    <name evidence="2" type="ORF">HERI1096_LOCUS415</name>
</gene>
<evidence type="ECO:0000256" key="1">
    <source>
        <dbReference type="SAM" id="Phobius"/>
    </source>
</evidence>
<keyword evidence="1" id="KW-1133">Transmembrane helix</keyword>
<keyword evidence="1" id="KW-0812">Transmembrane</keyword>
<feature type="transmembrane region" description="Helical" evidence="1">
    <location>
        <begin position="154"/>
        <end position="175"/>
    </location>
</feature>
<reference evidence="2" key="1">
    <citation type="submission" date="2021-01" db="EMBL/GenBank/DDBJ databases">
        <authorList>
            <person name="Corre E."/>
            <person name="Pelletier E."/>
            <person name="Niang G."/>
            <person name="Scheremetjew M."/>
            <person name="Finn R."/>
            <person name="Kale V."/>
            <person name="Holt S."/>
            <person name="Cochrane G."/>
            <person name="Meng A."/>
            <person name="Brown T."/>
            <person name="Cohen L."/>
        </authorList>
    </citation>
    <scope>NUCLEOTIDE SEQUENCE</scope>
    <source>
        <strain evidence="2">CCMP281</strain>
    </source>
</reference>
<accession>A0A7S3EPK1</accession>
<feature type="transmembrane region" description="Helical" evidence="1">
    <location>
        <begin position="181"/>
        <end position="198"/>
    </location>
</feature>
<protein>
    <submittedName>
        <fullName evidence="2">Uncharacterized protein</fullName>
    </submittedName>
</protein>
<feature type="transmembrane region" description="Helical" evidence="1">
    <location>
        <begin position="41"/>
        <end position="59"/>
    </location>
</feature>
<dbReference type="EMBL" id="HBHX01000707">
    <property type="protein sequence ID" value="CAE0096581.1"/>
    <property type="molecule type" value="Transcribed_RNA"/>
</dbReference>
<feature type="transmembrane region" description="Helical" evidence="1">
    <location>
        <begin position="113"/>
        <end position="133"/>
    </location>
</feature>
<organism evidence="2">
    <name type="scientific">Haptolina ericina</name>
    <dbReference type="NCBI Taxonomy" id="156174"/>
    <lineage>
        <taxon>Eukaryota</taxon>
        <taxon>Haptista</taxon>
        <taxon>Haptophyta</taxon>
        <taxon>Prymnesiophyceae</taxon>
        <taxon>Prymnesiales</taxon>
        <taxon>Prymnesiaceae</taxon>
        <taxon>Haptolina</taxon>
    </lineage>
</organism>